<proteinExistence type="predicted"/>
<dbReference type="EMBL" id="OZ037945">
    <property type="protein sequence ID" value="CAL1701482.1"/>
    <property type="molecule type" value="Genomic_DNA"/>
</dbReference>
<gene>
    <name evidence="1" type="ORF">GFSPODELE1_LOCUS3614</name>
</gene>
<organism evidence="1 2">
    <name type="scientific">Somion occarium</name>
    <dbReference type="NCBI Taxonomy" id="3059160"/>
    <lineage>
        <taxon>Eukaryota</taxon>
        <taxon>Fungi</taxon>
        <taxon>Dikarya</taxon>
        <taxon>Basidiomycota</taxon>
        <taxon>Agaricomycotina</taxon>
        <taxon>Agaricomycetes</taxon>
        <taxon>Polyporales</taxon>
        <taxon>Cerrenaceae</taxon>
        <taxon>Somion</taxon>
    </lineage>
</organism>
<protein>
    <recommendedName>
        <fullName evidence="3">Spherulation-specific family 4</fullName>
    </recommendedName>
</protein>
<accession>A0ABP1D326</accession>
<evidence type="ECO:0008006" key="3">
    <source>
        <dbReference type="Google" id="ProtNLM"/>
    </source>
</evidence>
<dbReference type="InterPro" id="IPR021986">
    <property type="entry name" value="Spherulin4"/>
</dbReference>
<evidence type="ECO:0000313" key="2">
    <source>
        <dbReference type="Proteomes" id="UP001497453"/>
    </source>
</evidence>
<sequence length="252" mass="26376">MIVPKALLTSGIIFPLYIFPSAPPSCSSWAPLVNSIAQNPNIPFYPIINPASGPGPLPVDPSYQACIARLKAPNVAVLGYVATWFGDTTKSSGVVADVNTYAGWASAYRPDGIFFDQASSSAGDVSLYSQYTSLAAQSFGGGAGVTTVLNHGTTPAAAFYNIADLLVTAENFFTLFNPSSLVIGPTTPASKQAVILTDAPASPPTGLINTLVHTDHIRALYITDDSQANGLNPYDSFPTQWAAFVQAIVNAE</sequence>
<evidence type="ECO:0000313" key="1">
    <source>
        <dbReference type="EMBL" id="CAL1701482.1"/>
    </source>
</evidence>
<name>A0ABP1D326_9APHY</name>
<dbReference type="Pfam" id="PF12138">
    <property type="entry name" value="Spherulin4"/>
    <property type="match status" value="1"/>
</dbReference>
<dbReference type="PANTHER" id="PTHR35040:SF9">
    <property type="entry name" value="4-LIKE CELL SURFACE PROTEIN, PUTATIVE (AFU_ORTHOLOGUE AFUA_4G14080)-RELATED"/>
    <property type="match status" value="1"/>
</dbReference>
<keyword evidence="2" id="KW-1185">Reference proteome</keyword>
<dbReference type="Proteomes" id="UP001497453">
    <property type="component" value="Chromosome 2"/>
</dbReference>
<reference evidence="2" key="1">
    <citation type="submission" date="2024-04" db="EMBL/GenBank/DDBJ databases">
        <authorList>
            <person name="Shaw F."/>
            <person name="Minotto A."/>
        </authorList>
    </citation>
    <scope>NUCLEOTIDE SEQUENCE [LARGE SCALE GENOMIC DNA]</scope>
</reference>
<dbReference type="PANTHER" id="PTHR35040">
    <property type="match status" value="1"/>
</dbReference>